<evidence type="ECO:0000256" key="1">
    <source>
        <dbReference type="SAM" id="MobiDB-lite"/>
    </source>
</evidence>
<evidence type="ECO:0000313" key="2">
    <source>
        <dbReference type="EMBL" id="CAC5407049.1"/>
    </source>
</evidence>
<feature type="compositionally biased region" description="Basic and acidic residues" evidence="1">
    <location>
        <begin position="193"/>
        <end position="208"/>
    </location>
</feature>
<accession>A0A6J8DG97</accession>
<name>A0A6J8DG97_MYTCO</name>
<dbReference type="Proteomes" id="UP000507470">
    <property type="component" value="Unassembled WGS sequence"/>
</dbReference>
<keyword evidence="3" id="KW-1185">Reference proteome</keyword>
<sequence>MVVQHQQEQQNCADSLQRQQVLDLTTHSHDNRQHLNVENQQVPPVANFQQIDQQGINRPQPVDNSHQQDILPVTTDEMPSNHILHFPPSVQHDNIYRQQDQMVASHLQQASPPYHRSSTSENPVKQHREIYKPDTPTTERVQPFPPLIQHDDYHRQPEFNRPVHQTSGIQSPPPNPHKLVDHQQTSHVSQQHDFNKYQPERLPSDHVHFSSSAQHTKSHLQQGYNNPQQQGQSNTSHHFQSSTQGKCSTAIPSTYQYQLSTSNIQGGVNRVQQPVVQSQTYVPSHQQVLKQQQHQAMVSQKIVNRTIYDWS</sequence>
<feature type="compositionally biased region" description="Polar residues" evidence="1">
    <location>
        <begin position="182"/>
        <end position="192"/>
    </location>
</feature>
<evidence type="ECO:0000313" key="3">
    <source>
        <dbReference type="Proteomes" id="UP000507470"/>
    </source>
</evidence>
<feature type="compositionally biased region" description="Low complexity" evidence="1">
    <location>
        <begin position="221"/>
        <end position="232"/>
    </location>
</feature>
<protein>
    <submittedName>
        <fullName evidence="2">Uncharacterized protein</fullName>
    </submittedName>
</protein>
<dbReference type="EMBL" id="CACVKT020007317">
    <property type="protein sequence ID" value="CAC5407049.1"/>
    <property type="molecule type" value="Genomic_DNA"/>
</dbReference>
<proteinExistence type="predicted"/>
<organism evidence="2 3">
    <name type="scientific">Mytilus coruscus</name>
    <name type="common">Sea mussel</name>
    <dbReference type="NCBI Taxonomy" id="42192"/>
    <lineage>
        <taxon>Eukaryota</taxon>
        <taxon>Metazoa</taxon>
        <taxon>Spiralia</taxon>
        <taxon>Lophotrochozoa</taxon>
        <taxon>Mollusca</taxon>
        <taxon>Bivalvia</taxon>
        <taxon>Autobranchia</taxon>
        <taxon>Pteriomorphia</taxon>
        <taxon>Mytilida</taxon>
        <taxon>Mytiloidea</taxon>
        <taxon>Mytilidae</taxon>
        <taxon>Mytilinae</taxon>
        <taxon>Mytilus</taxon>
    </lineage>
</organism>
<dbReference type="AlphaFoldDB" id="A0A6J8DG97"/>
<reference evidence="2 3" key="1">
    <citation type="submission" date="2020-06" db="EMBL/GenBank/DDBJ databases">
        <authorList>
            <person name="Li R."/>
            <person name="Bekaert M."/>
        </authorList>
    </citation>
    <scope>NUCLEOTIDE SEQUENCE [LARGE SCALE GENOMIC DNA]</scope>
    <source>
        <strain evidence="3">wild</strain>
    </source>
</reference>
<feature type="compositionally biased region" description="Polar residues" evidence="1">
    <location>
        <begin position="103"/>
        <end position="123"/>
    </location>
</feature>
<feature type="region of interest" description="Disordered" evidence="1">
    <location>
        <begin position="103"/>
        <end position="247"/>
    </location>
</feature>
<dbReference type="OrthoDB" id="6204102at2759"/>
<gene>
    <name evidence="2" type="ORF">MCOR_40561</name>
</gene>
<feature type="compositionally biased region" description="Basic and acidic residues" evidence="1">
    <location>
        <begin position="149"/>
        <end position="158"/>
    </location>
</feature>
<feature type="compositionally biased region" description="Polar residues" evidence="1">
    <location>
        <begin position="233"/>
        <end position="247"/>
    </location>
</feature>